<dbReference type="PANTHER" id="PTHR47619">
    <property type="entry name" value="METALLO-HYDROLASE YYCJ-RELATED"/>
    <property type="match status" value="1"/>
</dbReference>
<dbReference type="InterPro" id="IPR001279">
    <property type="entry name" value="Metallo-B-lactamas"/>
</dbReference>
<evidence type="ECO:0000313" key="2">
    <source>
        <dbReference type="EMBL" id="CEN56137.1"/>
    </source>
</evidence>
<dbReference type="AlphaFoldDB" id="A0A0B7J079"/>
<dbReference type="HOGENOM" id="CLU_073253_1_0_4"/>
<gene>
    <name evidence="2" type="ORF">BN1209_1096</name>
</gene>
<organism evidence="2 3">
    <name type="scientific">Candidatus Methylopumilus turicensis</name>
    <dbReference type="NCBI Taxonomy" id="1581680"/>
    <lineage>
        <taxon>Bacteria</taxon>
        <taxon>Pseudomonadati</taxon>
        <taxon>Pseudomonadota</taxon>
        <taxon>Betaproteobacteria</taxon>
        <taxon>Nitrosomonadales</taxon>
        <taxon>Methylophilaceae</taxon>
        <taxon>Candidatus Methylopumilus</taxon>
    </lineage>
</organism>
<dbReference type="OrthoDB" id="9803916at2"/>
<dbReference type="SMART" id="SM00849">
    <property type="entry name" value="Lactamase_B"/>
    <property type="match status" value="1"/>
</dbReference>
<dbReference type="Proteomes" id="UP000056322">
    <property type="component" value="Chromosome 1"/>
</dbReference>
<dbReference type="SUPFAM" id="SSF56281">
    <property type="entry name" value="Metallo-hydrolase/oxidoreductase"/>
    <property type="match status" value="1"/>
</dbReference>
<protein>
    <submittedName>
        <fullName evidence="2">Beta-lactamase domain protein</fullName>
    </submittedName>
</protein>
<keyword evidence="3" id="KW-1185">Reference proteome</keyword>
<dbReference type="Gene3D" id="3.60.15.10">
    <property type="entry name" value="Ribonuclease Z/Hydroxyacylglutathione hydrolase-like"/>
    <property type="match status" value="1"/>
</dbReference>
<dbReference type="EMBL" id="LN794158">
    <property type="protein sequence ID" value="CEN56137.1"/>
    <property type="molecule type" value="Genomic_DNA"/>
</dbReference>
<dbReference type="PANTHER" id="PTHR47619:SF1">
    <property type="entry name" value="EXODEOXYRIBONUCLEASE WALJ"/>
    <property type="match status" value="1"/>
</dbReference>
<dbReference type="Pfam" id="PF12706">
    <property type="entry name" value="Lactamase_B_2"/>
    <property type="match status" value="1"/>
</dbReference>
<proteinExistence type="predicted"/>
<dbReference type="InterPro" id="IPR036866">
    <property type="entry name" value="RibonucZ/Hydroxyglut_hydro"/>
</dbReference>
<reference evidence="3" key="1">
    <citation type="submission" date="2014-12" db="EMBL/GenBank/DDBJ databases">
        <authorList>
            <person name="Salcher M.M."/>
        </authorList>
    </citation>
    <scope>NUCLEOTIDE SEQUENCE [LARGE SCALE GENOMIC DNA]</scope>
    <source>
        <strain evidence="3">MMS-10A-171</strain>
    </source>
</reference>
<dbReference type="RefSeq" id="WP_045751300.1">
    <property type="nucleotide sequence ID" value="NZ_LN794158.1"/>
</dbReference>
<dbReference type="STRING" id="1581680.BN1209_1096"/>
<feature type="domain" description="Metallo-beta-lactamase" evidence="1">
    <location>
        <begin position="11"/>
        <end position="190"/>
    </location>
</feature>
<dbReference type="KEGG" id="mbac:BN1209_1096"/>
<sequence>MRFSSIGSGSAGNGLLIEQGSTRLLLDCGFGLRDAEQRLARINITPDQLTGILITHEHEDHAGGVFKLARKYRIPVWLTHGTFKMIEKILPAEPIQLNIIDSHSRFNIHELEVSPYPVPHDAREPVQYVFSNGDKKLGVLTDTGCSTPHIQNMLSGCHALMLECNHDLEMLMNGIYPMSLKQRVSGRLGHLDNISAANILSKLDNHHLKHIIAAHLSEKNNTPALAISALSNALNCEKNWIGIAEQDKGFDWREI</sequence>
<evidence type="ECO:0000313" key="3">
    <source>
        <dbReference type="Proteomes" id="UP000056322"/>
    </source>
</evidence>
<dbReference type="InterPro" id="IPR052533">
    <property type="entry name" value="WalJ/YycJ-like"/>
</dbReference>
<evidence type="ECO:0000259" key="1">
    <source>
        <dbReference type="SMART" id="SM00849"/>
    </source>
</evidence>
<name>A0A0B7J079_9PROT</name>
<accession>A0A0B7J079</accession>